<keyword evidence="9" id="KW-1185">Reference proteome</keyword>
<gene>
    <name evidence="8" type="ORF">SAMN05216203_2789</name>
</gene>
<evidence type="ECO:0000313" key="8">
    <source>
        <dbReference type="EMBL" id="SFR75421.1"/>
    </source>
</evidence>
<evidence type="ECO:0000256" key="1">
    <source>
        <dbReference type="ARBA" id="ARBA00001933"/>
    </source>
</evidence>
<dbReference type="Proteomes" id="UP000198644">
    <property type="component" value="Unassembled WGS sequence"/>
</dbReference>
<dbReference type="InterPro" id="IPR050596">
    <property type="entry name" value="AspAT/PAT-like"/>
</dbReference>
<keyword evidence="4 6" id="KW-0808">Transferase</keyword>
<evidence type="ECO:0000256" key="4">
    <source>
        <dbReference type="ARBA" id="ARBA00022679"/>
    </source>
</evidence>
<evidence type="ECO:0000256" key="2">
    <source>
        <dbReference type="ARBA" id="ARBA00007441"/>
    </source>
</evidence>
<evidence type="ECO:0000256" key="3">
    <source>
        <dbReference type="ARBA" id="ARBA00022576"/>
    </source>
</evidence>
<dbReference type="InterPro" id="IPR004839">
    <property type="entry name" value="Aminotransferase_I/II_large"/>
</dbReference>
<dbReference type="GO" id="GO:0030170">
    <property type="term" value="F:pyridoxal phosphate binding"/>
    <property type="evidence" value="ECO:0007669"/>
    <property type="project" value="InterPro"/>
</dbReference>
<proteinExistence type="inferred from homology"/>
<dbReference type="Gene3D" id="3.40.640.10">
    <property type="entry name" value="Type I PLP-dependent aspartate aminotransferase-like (Major domain)"/>
    <property type="match status" value="1"/>
</dbReference>
<dbReference type="GO" id="GO:0006520">
    <property type="term" value="P:amino acid metabolic process"/>
    <property type="evidence" value="ECO:0007669"/>
    <property type="project" value="InterPro"/>
</dbReference>
<dbReference type="Pfam" id="PF00155">
    <property type="entry name" value="Aminotran_1_2"/>
    <property type="match status" value="1"/>
</dbReference>
<dbReference type="SUPFAM" id="SSF53383">
    <property type="entry name" value="PLP-dependent transferases"/>
    <property type="match status" value="1"/>
</dbReference>
<dbReference type="STRING" id="650891.SAMN05216203_2789"/>
<accession>A0A1I6J920</accession>
<name>A0A1I6J920_9GAMM</name>
<dbReference type="InterPro" id="IPR015424">
    <property type="entry name" value="PyrdxlP-dep_Trfase"/>
</dbReference>
<dbReference type="AlphaFoldDB" id="A0A1I6J920"/>
<dbReference type="EC" id="2.6.1.-" evidence="6"/>
<keyword evidence="3 6" id="KW-0032">Aminotransferase</keyword>
<dbReference type="EMBL" id="FOYW01000002">
    <property type="protein sequence ID" value="SFR75421.1"/>
    <property type="molecule type" value="Genomic_DNA"/>
</dbReference>
<dbReference type="PANTHER" id="PTHR46383:SF3">
    <property type="entry name" value="ASPARTATE AMINOTRANSFERASE-RELATED"/>
    <property type="match status" value="1"/>
</dbReference>
<evidence type="ECO:0000256" key="6">
    <source>
        <dbReference type="RuleBase" id="RU000481"/>
    </source>
</evidence>
<reference evidence="8 9" key="1">
    <citation type="submission" date="2016-10" db="EMBL/GenBank/DDBJ databases">
        <authorList>
            <person name="de Groot N.N."/>
        </authorList>
    </citation>
    <scope>NUCLEOTIDE SEQUENCE [LARGE SCALE GENOMIC DNA]</scope>
    <source>
        <strain evidence="8 9">CGMCC 1.9167</strain>
    </source>
</reference>
<organism evidence="8 9">
    <name type="scientific">Marinobacter daqiaonensis</name>
    <dbReference type="NCBI Taxonomy" id="650891"/>
    <lineage>
        <taxon>Bacteria</taxon>
        <taxon>Pseudomonadati</taxon>
        <taxon>Pseudomonadota</taxon>
        <taxon>Gammaproteobacteria</taxon>
        <taxon>Pseudomonadales</taxon>
        <taxon>Marinobacteraceae</taxon>
        <taxon>Marinobacter</taxon>
    </lineage>
</organism>
<feature type="domain" description="Aminotransferase class I/classII large" evidence="7">
    <location>
        <begin position="74"/>
        <end position="424"/>
    </location>
</feature>
<dbReference type="PANTHER" id="PTHR46383">
    <property type="entry name" value="ASPARTATE AMINOTRANSFERASE"/>
    <property type="match status" value="1"/>
</dbReference>
<protein>
    <recommendedName>
        <fullName evidence="6">Aminotransferase</fullName>
        <ecNumber evidence="6">2.6.1.-</ecNumber>
    </recommendedName>
</protein>
<evidence type="ECO:0000256" key="5">
    <source>
        <dbReference type="ARBA" id="ARBA00022898"/>
    </source>
</evidence>
<evidence type="ECO:0000259" key="7">
    <source>
        <dbReference type="Pfam" id="PF00155"/>
    </source>
</evidence>
<dbReference type="Gene3D" id="3.90.1150.10">
    <property type="entry name" value="Aspartate Aminotransferase, domain 1"/>
    <property type="match status" value="1"/>
</dbReference>
<dbReference type="GO" id="GO:0008483">
    <property type="term" value="F:transaminase activity"/>
    <property type="evidence" value="ECO:0007669"/>
    <property type="project" value="UniProtKB-KW"/>
</dbReference>
<dbReference type="InterPro" id="IPR015422">
    <property type="entry name" value="PyrdxlP-dep_Trfase_small"/>
</dbReference>
<dbReference type="InterPro" id="IPR015421">
    <property type="entry name" value="PyrdxlP-dep_Trfase_major"/>
</dbReference>
<dbReference type="CDD" id="cd00609">
    <property type="entry name" value="AAT_like"/>
    <property type="match status" value="1"/>
</dbReference>
<keyword evidence="5" id="KW-0663">Pyridoxal phosphate</keyword>
<dbReference type="InterPro" id="IPR004838">
    <property type="entry name" value="NHTrfase_class1_PyrdxlP-BS"/>
</dbReference>
<evidence type="ECO:0000313" key="9">
    <source>
        <dbReference type="Proteomes" id="UP000198644"/>
    </source>
</evidence>
<sequence length="433" mass="48340">MWRGPVFAIPGLERFIGCYLSGLEVVMAEAEKDTGQTEPRKVKYRKAKASWNPAMQAIPVPGIRRMVNMASTMKDVIHLSIGQPDLPTPKHIIDAYVDALNAGQTGYTMDAGLPELLVALRDYYSNRYNRKLTRENILVTNGATEAMYLAITSTAQPGRQFIITDPTFLLYAPLIRMNGGEVKYIPTRPENDHQLDPDEVIRAMGSRTYAIILNSPNNPTGAVYPRSTIETIVEECAYRGIQIYSDEVYDHLIFDDDDYASVLNCSVDLDNIMCISSFSKTFSMAGLRVGWVISSQATIKRLRRYHMFTTSVANTPSQYAGVAALTGDMQCVTDMVGIYRERRDKIVELIDRTPHLSGYKPGGAFFAFPALPLHVDGSDLALRMLKETGVCTVPGDAFGEHTQNALRLSFSTTCEKLEEAFDRIIPWMAKQKF</sequence>
<dbReference type="PROSITE" id="PS00105">
    <property type="entry name" value="AA_TRANSFER_CLASS_1"/>
    <property type="match status" value="1"/>
</dbReference>
<comment type="similarity">
    <text evidence="2 6">Belongs to the class-I pyridoxal-phosphate-dependent aminotransferase family.</text>
</comment>
<comment type="cofactor">
    <cofactor evidence="1 6">
        <name>pyridoxal 5'-phosphate</name>
        <dbReference type="ChEBI" id="CHEBI:597326"/>
    </cofactor>
</comment>